<dbReference type="AlphaFoldDB" id="A0A3P8SZ70"/>
<keyword evidence="1" id="KW-0393">Immunoglobulin domain</keyword>
<accession>A0A3P8SZ70</accession>
<evidence type="ECO:0000313" key="4">
    <source>
        <dbReference type="Proteomes" id="UP000265080"/>
    </source>
</evidence>
<proteinExistence type="predicted"/>
<evidence type="ECO:0000259" key="2">
    <source>
        <dbReference type="PROSITE" id="PS50835"/>
    </source>
</evidence>
<protein>
    <recommendedName>
        <fullName evidence="2">Ig-like domain-containing protein</fullName>
    </recommendedName>
</protein>
<dbReference type="GeneTree" id="ENSGT00940000161491"/>
<dbReference type="InterPro" id="IPR003597">
    <property type="entry name" value="Ig_C1-set"/>
</dbReference>
<dbReference type="Proteomes" id="UP000265080">
    <property type="component" value="Chromosome 14"/>
</dbReference>
<evidence type="ECO:0000313" key="3">
    <source>
        <dbReference type="Ensembl" id="ENSAPEP00000017994.1"/>
    </source>
</evidence>
<reference evidence="3" key="3">
    <citation type="submission" date="2025-09" db="UniProtKB">
        <authorList>
            <consortium name="Ensembl"/>
        </authorList>
    </citation>
    <scope>IDENTIFICATION</scope>
</reference>
<dbReference type="CDD" id="cd00098">
    <property type="entry name" value="IgC1"/>
    <property type="match status" value="1"/>
</dbReference>
<dbReference type="InterPro" id="IPR036179">
    <property type="entry name" value="Ig-like_dom_sf"/>
</dbReference>
<reference evidence="3 4" key="1">
    <citation type="submission" date="2018-03" db="EMBL/GenBank/DDBJ databases">
        <title>Finding Nemo's genes: A chromosome-scale reference assembly of the genome of the orange clownfish Amphiprion percula.</title>
        <authorList>
            <person name="Lehmann R."/>
        </authorList>
    </citation>
    <scope>NUCLEOTIDE SEQUENCE</scope>
</reference>
<sequence length="352" mass="39216">MLVFLFSATSAGPTVFPLIQCGAEDAEMITLGCLATGFTPSSLTFSWTKNNAALTNFIQYPPVQKNNLYSEVSQIQVRRQDWNQSETVKCMVTHAAGNAQAHIGMPSKPHLISVLKGFTPQSCSHALKSHKLQDFFLQNGIFKCVLCFSYWPNHTSHLVSVTLRCSLHRFTSVFWYFLRPGCYSMLPLAAGPDHSALSCSASVQQTFKPHLHLTAALQHKQIDNSPVWEGEVGNSQVRLICTLSDFFPDKVSVEWQRDSQRINITPVSKKLQSVEAGEKTYTLTSEIEPNTKEWEKGSSFTCKSTHKEQEFSKTFSICQSKYDWRLCSGTNTTAASKQGTGDCYLSPGRLSS</sequence>
<dbReference type="PANTHER" id="PTHR23411">
    <property type="entry name" value="TAPASIN"/>
    <property type="match status" value="1"/>
</dbReference>
<evidence type="ECO:0000256" key="1">
    <source>
        <dbReference type="ARBA" id="ARBA00023319"/>
    </source>
</evidence>
<dbReference type="InterPro" id="IPR013783">
    <property type="entry name" value="Ig-like_fold"/>
</dbReference>
<dbReference type="SUPFAM" id="SSF48726">
    <property type="entry name" value="Immunoglobulin"/>
    <property type="match status" value="2"/>
</dbReference>
<name>A0A3P8SZ70_AMPPE</name>
<dbReference type="Pfam" id="PF07654">
    <property type="entry name" value="C1-set"/>
    <property type="match status" value="2"/>
</dbReference>
<feature type="domain" description="Ig-like" evidence="2">
    <location>
        <begin position="13"/>
        <end position="104"/>
    </location>
</feature>
<dbReference type="Ensembl" id="ENSAPET00000018495.1">
    <property type="protein sequence ID" value="ENSAPEP00000017994.1"/>
    <property type="gene ID" value="ENSAPEG00000012821.1"/>
</dbReference>
<dbReference type="Gene3D" id="2.60.40.10">
    <property type="entry name" value="Immunoglobulins"/>
    <property type="match status" value="2"/>
</dbReference>
<reference evidence="3" key="2">
    <citation type="submission" date="2025-08" db="UniProtKB">
        <authorList>
            <consortium name="Ensembl"/>
        </authorList>
    </citation>
    <scope>IDENTIFICATION</scope>
</reference>
<dbReference type="PROSITE" id="PS50835">
    <property type="entry name" value="IG_LIKE"/>
    <property type="match status" value="2"/>
</dbReference>
<organism evidence="3 4">
    <name type="scientific">Amphiprion percula</name>
    <name type="common">Orange clownfish</name>
    <name type="synonym">Lutjanus percula</name>
    <dbReference type="NCBI Taxonomy" id="161767"/>
    <lineage>
        <taxon>Eukaryota</taxon>
        <taxon>Metazoa</taxon>
        <taxon>Chordata</taxon>
        <taxon>Craniata</taxon>
        <taxon>Vertebrata</taxon>
        <taxon>Euteleostomi</taxon>
        <taxon>Actinopterygii</taxon>
        <taxon>Neopterygii</taxon>
        <taxon>Teleostei</taxon>
        <taxon>Neoteleostei</taxon>
        <taxon>Acanthomorphata</taxon>
        <taxon>Ovalentaria</taxon>
        <taxon>Pomacentridae</taxon>
        <taxon>Amphiprion</taxon>
    </lineage>
</organism>
<dbReference type="SMART" id="SM00407">
    <property type="entry name" value="IGc1"/>
    <property type="match status" value="2"/>
</dbReference>
<dbReference type="CDD" id="cd21819">
    <property type="entry name" value="IgC1_CH1_IgM"/>
    <property type="match status" value="1"/>
</dbReference>
<feature type="domain" description="Ig-like" evidence="2">
    <location>
        <begin position="209"/>
        <end position="316"/>
    </location>
</feature>
<dbReference type="InterPro" id="IPR050380">
    <property type="entry name" value="Immune_Resp_Modulators"/>
</dbReference>
<keyword evidence="4" id="KW-1185">Reference proteome</keyword>
<dbReference type="InterPro" id="IPR007110">
    <property type="entry name" value="Ig-like_dom"/>
</dbReference>